<accession>A0A0E9WNV5</accession>
<sequence length="50" mass="6066">MHLYSSLILFSRNGHRFSFFCVLLFRDQFCRLNFNQHADQVNMWSGKLHC</sequence>
<organism evidence="1">
    <name type="scientific">Anguilla anguilla</name>
    <name type="common">European freshwater eel</name>
    <name type="synonym">Muraena anguilla</name>
    <dbReference type="NCBI Taxonomy" id="7936"/>
    <lineage>
        <taxon>Eukaryota</taxon>
        <taxon>Metazoa</taxon>
        <taxon>Chordata</taxon>
        <taxon>Craniata</taxon>
        <taxon>Vertebrata</taxon>
        <taxon>Euteleostomi</taxon>
        <taxon>Actinopterygii</taxon>
        <taxon>Neopterygii</taxon>
        <taxon>Teleostei</taxon>
        <taxon>Anguilliformes</taxon>
        <taxon>Anguillidae</taxon>
        <taxon>Anguilla</taxon>
    </lineage>
</organism>
<reference evidence="1" key="1">
    <citation type="submission" date="2014-11" db="EMBL/GenBank/DDBJ databases">
        <authorList>
            <person name="Amaro Gonzalez C."/>
        </authorList>
    </citation>
    <scope>NUCLEOTIDE SEQUENCE</scope>
</reference>
<reference evidence="1" key="2">
    <citation type="journal article" date="2015" name="Fish Shellfish Immunol.">
        <title>Early steps in the European eel (Anguilla anguilla)-Vibrio vulnificus interaction in the gills: Role of the RtxA13 toxin.</title>
        <authorList>
            <person name="Callol A."/>
            <person name="Pajuelo D."/>
            <person name="Ebbesson L."/>
            <person name="Teles M."/>
            <person name="MacKenzie S."/>
            <person name="Amaro C."/>
        </authorList>
    </citation>
    <scope>NUCLEOTIDE SEQUENCE</scope>
</reference>
<name>A0A0E9WNV5_ANGAN</name>
<dbReference type="AlphaFoldDB" id="A0A0E9WNV5"/>
<evidence type="ECO:0000313" key="1">
    <source>
        <dbReference type="EMBL" id="JAH91148.1"/>
    </source>
</evidence>
<proteinExistence type="predicted"/>
<dbReference type="EMBL" id="GBXM01017429">
    <property type="protein sequence ID" value="JAH91148.1"/>
    <property type="molecule type" value="Transcribed_RNA"/>
</dbReference>
<protein>
    <submittedName>
        <fullName evidence="1">Uncharacterized protein</fullName>
    </submittedName>
</protein>